<dbReference type="AlphaFoldDB" id="A0A8S0YSZ0"/>
<evidence type="ECO:0000313" key="5">
    <source>
        <dbReference type="EMBL" id="CAB3222358.1"/>
    </source>
</evidence>
<accession>A0A8S0YSZ0</accession>
<dbReference type="InterPro" id="IPR025661">
    <property type="entry name" value="Pept_asp_AS"/>
</dbReference>
<evidence type="ECO:0000256" key="3">
    <source>
        <dbReference type="SAM" id="SignalP"/>
    </source>
</evidence>
<comment type="similarity">
    <text evidence="1">Belongs to the peptidase C1 family.</text>
</comment>
<dbReference type="GO" id="GO:0006508">
    <property type="term" value="P:proteolysis"/>
    <property type="evidence" value="ECO:0007669"/>
    <property type="project" value="InterPro"/>
</dbReference>
<evidence type="ECO:0000313" key="6">
    <source>
        <dbReference type="Proteomes" id="UP000494256"/>
    </source>
</evidence>
<dbReference type="PROSITE" id="PS00639">
    <property type="entry name" value="THIOL_PROTEASE_HIS"/>
    <property type="match status" value="1"/>
</dbReference>
<dbReference type="EMBL" id="CADEBD010000055">
    <property type="protein sequence ID" value="CAB3222358.1"/>
    <property type="molecule type" value="Genomic_DNA"/>
</dbReference>
<feature type="chain" id="PRO_5035723736" description="Peptidase C1A papain C-terminal domain-containing protein" evidence="3">
    <location>
        <begin position="17"/>
        <end position="263"/>
    </location>
</feature>
<evidence type="ECO:0000256" key="2">
    <source>
        <dbReference type="ARBA" id="ARBA00023157"/>
    </source>
</evidence>
<dbReference type="SMART" id="SM00645">
    <property type="entry name" value="Pept_C1"/>
    <property type="match status" value="1"/>
</dbReference>
<dbReference type="Proteomes" id="UP000494256">
    <property type="component" value="Unassembled WGS sequence"/>
</dbReference>
<dbReference type="OrthoDB" id="8194122at2759"/>
<dbReference type="InterPro" id="IPR025660">
    <property type="entry name" value="Pept_his_AS"/>
</dbReference>
<comment type="caution">
    <text evidence="5">The sequence shown here is derived from an EMBL/GenBank/DDBJ whole genome shotgun (WGS) entry which is preliminary data.</text>
</comment>
<feature type="domain" description="Peptidase C1A papain C-terminal" evidence="4">
    <location>
        <begin position="42"/>
        <end position="261"/>
    </location>
</feature>
<name>A0A8S0YSZ0_ARCPL</name>
<dbReference type="Pfam" id="PF00112">
    <property type="entry name" value="Peptidase_C1"/>
    <property type="match status" value="1"/>
</dbReference>
<dbReference type="PANTHER" id="PTHR12411">
    <property type="entry name" value="CYSTEINE PROTEASE FAMILY C1-RELATED"/>
    <property type="match status" value="1"/>
</dbReference>
<dbReference type="GO" id="GO:0008234">
    <property type="term" value="F:cysteine-type peptidase activity"/>
    <property type="evidence" value="ECO:0007669"/>
    <property type="project" value="InterPro"/>
</dbReference>
<dbReference type="CDD" id="cd02248">
    <property type="entry name" value="Peptidase_C1A"/>
    <property type="match status" value="1"/>
</dbReference>
<dbReference type="Gene3D" id="3.90.70.10">
    <property type="entry name" value="Cysteine proteinases"/>
    <property type="match status" value="1"/>
</dbReference>
<keyword evidence="3" id="KW-0732">Signal</keyword>
<dbReference type="InterPro" id="IPR039417">
    <property type="entry name" value="Peptidase_C1A_papain-like"/>
</dbReference>
<sequence>MYRVLVILFILKQCCGFLILRNGSLEANTLITFNEPVNDKPLPIYFDWRSKNAVSPVKDQKNCNACWAFSVIANIESQLKIYKNDEKLMSEQFLIDCDHDQEGCKTGSITSAFANIVTRFGGVLLEKDYPYQNGQQKCTAPNPPPYLVKVTGFKRVSSDEEEMAKAVFHFGPLSAAINAASMRHYKSNIIDEPSDKDCNPNDLDHAVLIVGYNVYVDTHGRETPYWIIKNSWGEDWGDKGYYYLVRGRNACGIASDVSFSVVT</sequence>
<dbReference type="InterPro" id="IPR013128">
    <property type="entry name" value="Peptidase_C1A"/>
</dbReference>
<proteinExistence type="inferred from homology"/>
<dbReference type="PROSITE" id="PS00640">
    <property type="entry name" value="THIOL_PROTEASE_ASN"/>
    <property type="match status" value="1"/>
</dbReference>
<dbReference type="InterPro" id="IPR000668">
    <property type="entry name" value="Peptidase_C1A_C"/>
</dbReference>
<gene>
    <name evidence="5" type="ORF">APLA_LOCUS1197</name>
</gene>
<dbReference type="InterPro" id="IPR038765">
    <property type="entry name" value="Papain-like_cys_pep_sf"/>
</dbReference>
<keyword evidence="2" id="KW-1015">Disulfide bond</keyword>
<evidence type="ECO:0000259" key="4">
    <source>
        <dbReference type="SMART" id="SM00645"/>
    </source>
</evidence>
<organism evidence="5 6">
    <name type="scientific">Arctia plantaginis</name>
    <name type="common">Wood tiger moth</name>
    <name type="synonym">Phalaena plantaginis</name>
    <dbReference type="NCBI Taxonomy" id="874455"/>
    <lineage>
        <taxon>Eukaryota</taxon>
        <taxon>Metazoa</taxon>
        <taxon>Ecdysozoa</taxon>
        <taxon>Arthropoda</taxon>
        <taxon>Hexapoda</taxon>
        <taxon>Insecta</taxon>
        <taxon>Pterygota</taxon>
        <taxon>Neoptera</taxon>
        <taxon>Endopterygota</taxon>
        <taxon>Lepidoptera</taxon>
        <taxon>Glossata</taxon>
        <taxon>Ditrysia</taxon>
        <taxon>Noctuoidea</taxon>
        <taxon>Erebidae</taxon>
        <taxon>Arctiinae</taxon>
        <taxon>Arctia</taxon>
    </lineage>
</organism>
<dbReference type="PRINTS" id="PR00705">
    <property type="entry name" value="PAPAIN"/>
</dbReference>
<feature type="signal peptide" evidence="3">
    <location>
        <begin position="1"/>
        <end position="16"/>
    </location>
</feature>
<reference evidence="5 6" key="1">
    <citation type="submission" date="2020-04" db="EMBL/GenBank/DDBJ databases">
        <authorList>
            <person name="Wallbank WR R."/>
            <person name="Pardo Diaz C."/>
            <person name="Kozak K."/>
            <person name="Martin S."/>
            <person name="Jiggins C."/>
            <person name="Moest M."/>
            <person name="Warren A I."/>
            <person name="Byers J.R.P. K."/>
            <person name="Montejo-Kovacevich G."/>
            <person name="Yen C E."/>
        </authorList>
    </citation>
    <scope>NUCLEOTIDE SEQUENCE [LARGE SCALE GENOMIC DNA]</scope>
</reference>
<dbReference type="SUPFAM" id="SSF54001">
    <property type="entry name" value="Cysteine proteinases"/>
    <property type="match status" value="1"/>
</dbReference>
<evidence type="ECO:0000256" key="1">
    <source>
        <dbReference type="ARBA" id="ARBA00008455"/>
    </source>
</evidence>
<protein>
    <recommendedName>
        <fullName evidence="4">Peptidase C1A papain C-terminal domain-containing protein</fullName>
    </recommendedName>
</protein>